<proteinExistence type="inferred from homology"/>
<dbReference type="OMA" id="DSMKLRP"/>
<comment type="similarity">
    <text evidence="1">Belongs to the transglutaminase-like superfamily. PNGase family.</text>
</comment>
<feature type="region of interest" description="Disordered" evidence="2">
    <location>
        <begin position="288"/>
        <end position="332"/>
    </location>
</feature>
<evidence type="ECO:0000256" key="1">
    <source>
        <dbReference type="PROSITE-ProRule" id="PRU00731"/>
    </source>
</evidence>
<protein>
    <recommendedName>
        <fullName evidence="3">PAW domain-containing protein</fullName>
    </recommendedName>
</protein>
<dbReference type="PROSITE" id="PS51398">
    <property type="entry name" value="PAW"/>
    <property type="match status" value="1"/>
</dbReference>
<organism evidence="4 5">
    <name type="scientific">Patiria miniata</name>
    <name type="common">Bat star</name>
    <name type="synonym">Asterina miniata</name>
    <dbReference type="NCBI Taxonomy" id="46514"/>
    <lineage>
        <taxon>Eukaryota</taxon>
        <taxon>Metazoa</taxon>
        <taxon>Echinodermata</taxon>
        <taxon>Eleutherozoa</taxon>
        <taxon>Asterozoa</taxon>
        <taxon>Asteroidea</taxon>
        <taxon>Valvatacea</taxon>
        <taxon>Valvatida</taxon>
        <taxon>Asterinidae</taxon>
        <taxon>Patiria</taxon>
    </lineage>
</organism>
<dbReference type="InterPro" id="IPR006588">
    <property type="entry name" value="Peptide_N_glycanase_PAW_dom"/>
</dbReference>
<feature type="compositionally biased region" description="Polar residues" evidence="2">
    <location>
        <begin position="317"/>
        <end position="330"/>
    </location>
</feature>
<dbReference type="Gene3D" id="2.60.120.1020">
    <property type="entry name" value="Peptide N glycanase, PAW domain"/>
    <property type="match status" value="1"/>
</dbReference>
<accession>A0A914A8D1</accession>
<evidence type="ECO:0000313" key="5">
    <source>
        <dbReference type="Proteomes" id="UP000887568"/>
    </source>
</evidence>
<dbReference type="SUPFAM" id="SSF49785">
    <property type="entry name" value="Galactose-binding domain-like"/>
    <property type="match status" value="1"/>
</dbReference>
<name>A0A914A8D1_PATMI</name>
<dbReference type="Pfam" id="PF04721">
    <property type="entry name" value="PAW"/>
    <property type="match status" value="1"/>
</dbReference>
<evidence type="ECO:0000259" key="3">
    <source>
        <dbReference type="PROSITE" id="PS51398"/>
    </source>
</evidence>
<dbReference type="GeneID" id="119730737"/>
<dbReference type="OrthoDB" id="67688at2759"/>
<feature type="compositionally biased region" description="Basic and acidic residues" evidence="2">
    <location>
        <begin position="371"/>
        <end position="385"/>
    </location>
</feature>
<feature type="region of interest" description="Disordered" evidence="2">
    <location>
        <begin position="363"/>
        <end position="395"/>
    </location>
</feature>
<dbReference type="SMART" id="SM00613">
    <property type="entry name" value="PAW"/>
    <property type="match status" value="1"/>
</dbReference>
<feature type="compositionally biased region" description="Basic residues" evidence="2">
    <location>
        <begin position="307"/>
        <end position="316"/>
    </location>
</feature>
<evidence type="ECO:0000313" key="4">
    <source>
        <dbReference type="EnsemblMetazoa" id="XP_038059686.1"/>
    </source>
</evidence>
<keyword evidence="5" id="KW-1185">Reference proteome</keyword>
<dbReference type="GO" id="GO:0005737">
    <property type="term" value="C:cytoplasm"/>
    <property type="evidence" value="ECO:0007669"/>
    <property type="project" value="InterPro"/>
</dbReference>
<dbReference type="GO" id="GO:0006516">
    <property type="term" value="P:glycoprotein catabolic process"/>
    <property type="evidence" value="ECO:0007669"/>
    <property type="project" value="InterPro"/>
</dbReference>
<dbReference type="AlphaFoldDB" id="A0A914A8D1"/>
<reference evidence="4" key="1">
    <citation type="submission" date="2022-11" db="UniProtKB">
        <authorList>
            <consortium name="EnsemblMetazoa"/>
        </authorList>
    </citation>
    <scope>IDENTIFICATION</scope>
</reference>
<feature type="domain" description="PAW" evidence="3">
    <location>
        <begin position="1"/>
        <end position="208"/>
    </location>
</feature>
<dbReference type="Proteomes" id="UP000887568">
    <property type="component" value="Unplaced"/>
</dbReference>
<dbReference type="InterPro" id="IPR038680">
    <property type="entry name" value="PAW_sf"/>
</dbReference>
<dbReference type="RefSeq" id="XP_038059686.1">
    <property type="nucleotide sequence ID" value="XM_038203758.1"/>
</dbReference>
<sequence>MKGRKRDTLPSKADPMKLTWTRDSVVSLKREDEVRTQGHVFTLTECEIERKVFNLRYHTCNDAYYRLGSDEAVIDGWENGIYAAVNVERHVDHDLAYLTRADGHRDASISWKVDLTGTGLVVDSIQALTLSRTLRGGMVTYDIVSPDAEQAPEQSGYKANGWQTLYLIAYLSGSRTEDTYDQTQLLYQSSLDDQDNFPLDILITLKPLQEILCTCTPDSEQSHKEGIQELVEIHLPPIEKCTCYFPNNHLENCPDANEQRTPVVADSVDGAQSIEDLSIVNNHAISLPGTPIHRKHYGSRASSGSSRSHKLSKRNRVQSSEPSGYDNSGAESPIRVHALRHVTSSEQFEMQELEVCELEKTSSRLGAQTSEARKAWTDGKQRDSESLVGDDDTGSTRRFCKGSLCTIS</sequence>
<dbReference type="InterPro" id="IPR008979">
    <property type="entry name" value="Galactose-bd-like_sf"/>
</dbReference>
<dbReference type="EnsemblMetazoa" id="XM_038203758.1">
    <property type="protein sequence ID" value="XP_038059686.1"/>
    <property type="gene ID" value="LOC119730737"/>
</dbReference>
<evidence type="ECO:0000256" key="2">
    <source>
        <dbReference type="SAM" id="MobiDB-lite"/>
    </source>
</evidence>